<evidence type="ECO:0000256" key="3">
    <source>
        <dbReference type="ARBA" id="ARBA00022722"/>
    </source>
</evidence>
<dbReference type="SUPFAM" id="SSF53098">
    <property type="entry name" value="Ribonuclease H-like"/>
    <property type="match status" value="1"/>
</dbReference>
<dbReference type="InterPro" id="IPR043128">
    <property type="entry name" value="Rev_trsase/Diguanyl_cyclase"/>
</dbReference>
<evidence type="ECO:0000313" key="10">
    <source>
        <dbReference type="Proteomes" id="UP000288805"/>
    </source>
</evidence>
<dbReference type="InterPro" id="IPR036397">
    <property type="entry name" value="RNaseH_sf"/>
</dbReference>
<dbReference type="GO" id="GO:0003676">
    <property type="term" value="F:nucleic acid binding"/>
    <property type="evidence" value="ECO:0007669"/>
    <property type="project" value="InterPro"/>
</dbReference>
<dbReference type="GO" id="GO:0004190">
    <property type="term" value="F:aspartic-type endopeptidase activity"/>
    <property type="evidence" value="ECO:0007669"/>
    <property type="project" value="InterPro"/>
</dbReference>
<dbReference type="PANTHER" id="PTHR37984">
    <property type="entry name" value="PROTEIN CBG26694"/>
    <property type="match status" value="1"/>
</dbReference>
<accession>A0A438JC86</accession>
<dbReference type="Gene3D" id="3.10.10.10">
    <property type="entry name" value="HIV Type 1 Reverse Transcriptase, subunit A, domain 1"/>
    <property type="match status" value="1"/>
</dbReference>
<proteinExistence type="predicted"/>
<organism evidence="9 10">
    <name type="scientific">Vitis vinifera</name>
    <name type="common">Grape</name>
    <dbReference type="NCBI Taxonomy" id="29760"/>
    <lineage>
        <taxon>Eukaryota</taxon>
        <taxon>Viridiplantae</taxon>
        <taxon>Streptophyta</taxon>
        <taxon>Embryophyta</taxon>
        <taxon>Tracheophyta</taxon>
        <taxon>Spermatophyta</taxon>
        <taxon>Magnoliopsida</taxon>
        <taxon>eudicotyledons</taxon>
        <taxon>Gunneridae</taxon>
        <taxon>Pentapetalae</taxon>
        <taxon>rosids</taxon>
        <taxon>Vitales</taxon>
        <taxon>Vitaceae</taxon>
        <taxon>Viteae</taxon>
        <taxon>Vitis</taxon>
    </lineage>
</organism>
<dbReference type="PANTHER" id="PTHR37984:SF5">
    <property type="entry name" value="PROTEIN NYNRIN-LIKE"/>
    <property type="match status" value="1"/>
</dbReference>
<feature type="domain" description="Integrase catalytic" evidence="8">
    <location>
        <begin position="754"/>
        <end position="865"/>
    </location>
</feature>
<dbReference type="InterPro" id="IPR001969">
    <property type="entry name" value="Aspartic_peptidase_AS"/>
</dbReference>
<keyword evidence="3" id="KW-0540">Nuclease</keyword>
<dbReference type="GO" id="GO:0003964">
    <property type="term" value="F:RNA-directed DNA polymerase activity"/>
    <property type="evidence" value="ECO:0007669"/>
    <property type="project" value="UniProtKB-KW"/>
</dbReference>
<evidence type="ECO:0000256" key="6">
    <source>
        <dbReference type="ARBA" id="ARBA00022918"/>
    </source>
</evidence>
<dbReference type="Gene3D" id="3.30.70.270">
    <property type="match status" value="2"/>
</dbReference>
<dbReference type="CDD" id="cd01647">
    <property type="entry name" value="RT_LTR"/>
    <property type="match status" value="1"/>
</dbReference>
<dbReference type="PROSITE" id="PS00141">
    <property type="entry name" value="ASP_PROTEASE"/>
    <property type="match status" value="1"/>
</dbReference>
<dbReference type="InterPro" id="IPR043502">
    <property type="entry name" value="DNA/RNA_pol_sf"/>
</dbReference>
<keyword evidence="5" id="KW-0378">Hydrolase</keyword>
<protein>
    <submittedName>
        <fullName evidence="9">Transposon Tf2-12 polyprotein</fullName>
    </submittedName>
</protein>
<evidence type="ECO:0000313" key="9">
    <source>
        <dbReference type="EMBL" id="RVX06565.1"/>
    </source>
</evidence>
<dbReference type="InterPro" id="IPR012337">
    <property type="entry name" value="RNaseH-like_sf"/>
</dbReference>
<dbReference type="EMBL" id="QGNW01000050">
    <property type="protein sequence ID" value="RVX06565.1"/>
    <property type="molecule type" value="Genomic_DNA"/>
</dbReference>
<evidence type="ECO:0000256" key="7">
    <source>
        <dbReference type="SAM" id="MobiDB-lite"/>
    </source>
</evidence>
<reference evidence="9 10" key="1">
    <citation type="journal article" date="2018" name="PLoS Genet.">
        <title>Population sequencing reveals clonal diversity and ancestral inbreeding in the grapevine cultivar Chardonnay.</title>
        <authorList>
            <person name="Roach M.J."/>
            <person name="Johnson D.L."/>
            <person name="Bohlmann J."/>
            <person name="van Vuuren H.J."/>
            <person name="Jones S.J."/>
            <person name="Pretorius I.S."/>
            <person name="Schmidt S.A."/>
            <person name="Borneman A.R."/>
        </authorList>
    </citation>
    <scope>NUCLEOTIDE SEQUENCE [LARGE SCALE GENOMIC DNA]</scope>
    <source>
        <strain evidence="10">cv. Chardonnay</strain>
        <tissue evidence="9">Leaf</tissue>
    </source>
</reference>
<evidence type="ECO:0000259" key="8">
    <source>
        <dbReference type="PROSITE" id="PS50994"/>
    </source>
</evidence>
<dbReference type="InterPro" id="IPR000477">
    <property type="entry name" value="RT_dom"/>
</dbReference>
<keyword evidence="1" id="KW-0808">Transferase</keyword>
<dbReference type="Proteomes" id="UP000288805">
    <property type="component" value="Unassembled WGS sequence"/>
</dbReference>
<dbReference type="SUPFAM" id="SSF56672">
    <property type="entry name" value="DNA/RNA polymerases"/>
    <property type="match status" value="1"/>
</dbReference>
<name>A0A438JC86_VITVI</name>
<dbReference type="AlphaFoldDB" id="A0A438JC86"/>
<dbReference type="InterPro" id="IPR005162">
    <property type="entry name" value="Retrotrans_gag_dom"/>
</dbReference>
<dbReference type="Pfam" id="PF00078">
    <property type="entry name" value="RVT_1"/>
    <property type="match status" value="1"/>
</dbReference>
<keyword evidence="2" id="KW-0548">Nucleotidyltransferase</keyword>
<comment type="caution">
    <text evidence="9">The sequence shown here is derived from an EMBL/GenBank/DDBJ whole genome shotgun (WGS) entry which is preliminary data.</text>
</comment>
<evidence type="ECO:0000256" key="1">
    <source>
        <dbReference type="ARBA" id="ARBA00022679"/>
    </source>
</evidence>
<dbReference type="InterPro" id="IPR001584">
    <property type="entry name" value="Integrase_cat-core"/>
</dbReference>
<evidence type="ECO:0000256" key="2">
    <source>
        <dbReference type="ARBA" id="ARBA00022695"/>
    </source>
</evidence>
<gene>
    <name evidence="9" type="primary">Tf2-12_28</name>
    <name evidence="9" type="ORF">CK203_029503</name>
</gene>
<keyword evidence="4" id="KW-0255">Endonuclease</keyword>
<sequence>MARDHSAWLGTTASRTSPVDRLAGTASDQVKQSIDLQLDEVLMVGASGWFTSRPPIWVPAPEMASGSAMDALQEMMTRMEEALGEWPCEDGTVASWARTHHGRNSSAEEDPPQALKPPPKVRFFKAAHIPDGEKVSITNMYLTGDAKLWWRTRMEDDTESGRPQITTWETLKKELKDQFLSTNTVWVAKEVLKRLRHIGSVMDYTELKRQRVRDLPAAMAAADCLLDYKMGGNKKTAVGGKPVEKTTKFVQQTTRMAGCFICNDPHRAKDCPKRKKLSALVTADDKGESDSETPPRVNPLQLLNVKALVDSGATHNFVATREATKLGLKLEEDTNFLLRAKVALIPHLGGLMVLEEKQPCFMQALRAKDGGKGQPEMLSAIQLKKRLKKELPKELPPRRPIDHKIELLHETKAPAQAPYSVSYRVIRVTSLNKVTIKNKYLIPLATELFDRLSKASYFTKLDLRLGYWQVWIAVGDERKTTCVTRYGSYEFLVMSFGLTNGPTTFCNLMNDVLFDYLDAFVRLRENRLYVKPEKCEFAQEEITFLGHKISASLIKRTKARRFIKGYSKRVSPLTDLLKRITSGIGTCNASDRALGGVLVQKWHPMAFESRKLNNAEQSIFTMVTDNVANIFFKTQKKLSPRQARWQEFLADFKFEWLHRPGRHNTVAGALSRKEVITYITTLSEVISDLNEKIKQAAGQDVAYGRLKQQVKEGVVRRNYCGKLMMRSICEILPGLSDGQTKRKKAAGLLQPLPVLERPWESISMDFITGFPKVRDFKSIFVVVDRFSKYVVFILAPNACPAEETAKLFFSNVVKHFGLPRDIVSDWDARFTGQFWRSSTIRISPFELAIGVQPRMSLEVAKQKTGGNNLASYKMAQSRQEMFDEAWDSLEKAARRMKKNADCDRRPLEFQVAYMLKLPERLKFHPTSMGLQRISYMGEDVTMWQFETAIQAYWHTKSTRASTSVGGGTKEPKPCAWKQATRLGHGHLDMEWAHTSMWGRHTNAPDTWSVGWCMLPSLEGLDERHVGGHTRSQEAPYGKGGQLIKGTLQQLGEKGLRKWQLTSAAS</sequence>
<dbReference type="CDD" id="cd09274">
    <property type="entry name" value="RNase_HI_RT_Ty3"/>
    <property type="match status" value="1"/>
</dbReference>
<dbReference type="GO" id="GO:0015074">
    <property type="term" value="P:DNA integration"/>
    <property type="evidence" value="ECO:0007669"/>
    <property type="project" value="InterPro"/>
</dbReference>
<dbReference type="GO" id="GO:0004519">
    <property type="term" value="F:endonuclease activity"/>
    <property type="evidence" value="ECO:0007669"/>
    <property type="project" value="UniProtKB-KW"/>
</dbReference>
<evidence type="ECO:0000256" key="5">
    <source>
        <dbReference type="ARBA" id="ARBA00022801"/>
    </source>
</evidence>
<dbReference type="GO" id="GO:0006508">
    <property type="term" value="P:proteolysis"/>
    <property type="evidence" value="ECO:0007669"/>
    <property type="project" value="InterPro"/>
</dbReference>
<dbReference type="Gene3D" id="3.30.420.10">
    <property type="entry name" value="Ribonuclease H-like superfamily/Ribonuclease H"/>
    <property type="match status" value="1"/>
</dbReference>
<dbReference type="InterPro" id="IPR050951">
    <property type="entry name" value="Retrovirus_Pol_polyprotein"/>
</dbReference>
<dbReference type="Pfam" id="PF03732">
    <property type="entry name" value="Retrotrans_gag"/>
    <property type="match status" value="1"/>
</dbReference>
<feature type="region of interest" description="Disordered" evidence="7">
    <location>
        <begin position="1"/>
        <end position="24"/>
    </location>
</feature>
<evidence type="ECO:0000256" key="4">
    <source>
        <dbReference type="ARBA" id="ARBA00022759"/>
    </source>
</evidence>
<keyword evidence="6" id="KW-0695">RNA-directed DNA polymerase</keyword>
<dbReference type="PROSITE" id="PS50994">
    <property type="entry name" value="INTEGRASE"/>
    <property type="match status" value="1"/>
</dbReference>